<evidence type="ECO:0000259" key="10">
    <source>
        <dbReference type="Pfam" id="PF02224"/>
    </source>
</evidence>
<feature type="domain" description="Cytidylate kinase" evidence="10">
    <location>
        <begin position="3"/>
        <end position="221"/>
    </location>
</feature>
<dbReference type="HAMAP" id="MF_00238">
    <property type="entry name" value="Cytidyl_kinase_type1"/>
    <property type="match status" value="1"/>
</dbReference>
<dbReference type="Gene3D" id="3.40.50.300">
    <property type="entry name" value="P-loop containing nucleotide triphosphate hydrolases"/>
    <property type="match status" value="1"/>
</dbReference>
<evidence type="ECO:0000256" key="3">
    <source>
        <dbReference type="ARBA" id="ARBA00022741"/>
    </source>
</evidence>
<evidence type="ECO:0000256" key="1">
    <source>
        <dbReference type="ARBA" id="ARBA00009427"/>
    </source>
</evidence>
<dbReference type="GO" id="GO:0005829">
    <property type="term" value="C:cytosol"/>
    <property type="evidence" value="ECO:0007669"/>
    <property type="project" value="TreeGrafter"/>
</dbReference>
<organism evidence="11 12">
    <name type="scientific">Tractidigestivibacter scatoligenes</name>
    <name type="common">Olsenella scatoligenes</name>
    <dbReference type="NCBI Taxonomy" id="1299998"/>
    <lineage>
        <taxon>Bacteria</taxon>
        <taxon>Bacillati</taxon>
        <taxon>Actinomycetota</taxon>
        <taxon>Coriobacteriia</taxon>
        <taxon>Coriobacteriales</taxon>
        <taxon>Atopobiaceae</taxon>
        <taxon>Tractidigestivibacter</taxon>
    </lineage>
</organism>
<gene>
    <name evidence="8" type="primary">cmk</name>
    <name evidence="11" type="ORF">AUL39_05070</name>
</gene>
<dbReference type="Pfam" id="PF02224">
    <property type="entry name" value="Cytidylate_kin"/>
    <property type="match status" value="1"/>
</dbReference>
<dbReference type="NCBIfam" id="TIGR00017">
    <property type="entry name" value="cmk"/>
    <property type="match status" value="1"/>
</dbReference>
<keyword evidence="8" id="KW-0963">Cytoplasm</keyword>
<protein>
    <recommendedName>
        <fullName evidence="8">Cytidylate kinase</fullName>
        <shortName evidence="8">CK</shortName>
        <ecNumber evidence="8">2.7.4.25</ecNumber>
    </recommendedName>
    <alternativeName>
        <fullName evidence="8">Cytidine monophosphate kinase</fullName>
        <shortName evidence="8">CMP kinase</shortName>
    </alternativeName>
</protein>
<comment type="similarity">
    <text evidence="1 8">Belongs to the cytidylate kinase family. Type 1 subfamily.</text>
</comment>
<feature type="region of interest" description="Disordered" evidence="9">
    <location>
        <begin position="182"/>
        <end position="208"/>
    </location>
</feature>
<dbReference type="PANTHER" id="PTHR21299">
    <property type="entry name" value="CYTIDYLATE KINASE/PANTOATE-BETA-ALANINE LIGASE"/>
    <property type="match status" value="1"/>
</dbReference>
<dbReference type="AlphaFoldDB" id="A0A100YVC1"/>
<evidence type="ECO:0000256" key="2">
    <source>
        <dbReference type="ARBA" id="ARBA00022679"/>
    </source>
</evidence>
<dbReference type="GO" id="GO:0006220">
    <property type="term" value="P:pyrimidine nucleotide metabolic process"/>
    <property type="evidence" value="ECO:0007669"/>
    <property type="project" value="UniProtKB-UniRule"/>
</dbReference>
<dbReference type="GO" id="GO:0036431">
    <property type="term" value="F:dCMP kinase activity"/>
    <property type="evidence" value="ECO:0007669"/>
    <property type="project" value="InterPro"/>
</dbReference>
<dbReference type="Proteomes" id="UP000054078">
    <property type="component" value="Unassembled WGS sequence"/>
</dbReference>
<comment type="catalytic activity">
    <reaction evidence="6 8">
        <text>dCMP + ATP = dCDP + ADP</text>
        <dbReference type="Rhea" id="RHEA:25094"/>
        <dbReference type="ChEBI" id="CHEBI:30616"/>
        <dbReference type="ChEBI" id="CHEBI:57566"/>
        <dbReference type="ChEBI" id="CHEBI:58593"/>
        <dbReference type="ChEBI" id="CHEBI:456216"/>
        <dbReference type="EC" id="2.7.4.25"/>
    </reaction>
</comment>
<keyword evidence="3 8" id="KW-0547">Nucleotide-binding</keyword>
<keyword evidence="12" id="KW-1185">Reference proteome</keyword>
<evidence type="ECO:0000256" key="9">
    <source>
        <dbReference type="SAM" id="MobiDB-lite"/>
    </source>
</evidence>
<dbReference type="EMBL" id="LOJF01000009">
    <property type="protein sequence ID" value="KUH58381.1"/>
    <property type="molecule type" value="Genomic_DNA"/>
</dbReference>
<feature type="binding site" evidence="8">
    <location>
        <begin position="7"/>
        <end position="15"/>
    </location>
    <ligand>
        <name>ATP</name>
        <dbReference type="ChEBI" id="CHEBI:30616"/>
    </ligand>
</feature>
<dbReference type="InterPro" id="IPR011994">
    <property type="entry name" value="Cytidylate_kinase_dom"/>
</dbReference>
<evidence type="ECO:0000256" key="7">
    <source>
        <dbReference type="ARBA" id="ARBA00048478"/>
    </source>
</evidence>
<evidence type="ECO:0000313" key="12">
    <source>
        <dbReference type="Proteomes" id="UP000054078"/>
    </source>
</evidence>
<dbReference type="PANTHER" id="PTHR21299:SF2">
    <property type="entry name" value="CYTIDYLATE KINASE"/>
    <property type="match status" value="1"/>
</dbReference>
<evidence type="ECO:0000256" key="4">
    <source>
        <dbReference type="ARBA" id="ARBA00022777"/>
    </source>
</evidence>
<dbReference type="CDD" id="cd02020">
    <property type="entry name" value="CMPK"/>
    <property type="match status" value="1"/>
</dbReference>
<dbReference type="EC" id="2.7.4.25" evidence="8"/>
<dbReference type="GO" id="GO:0005524">
    <property type="term" value="F:ATP binding"/>
    <property type="evidence" value="ECO:0007669"/>
    <property type="project" value="UniProtKB-UniRule"/>
</dbReference>
<keyword evidence="5 8" id="KW-0067">ATP-binding</keyword>
<reference evidence="11 12" key="1">
    <citation type="submission" date="2015-12" db="EMBL/GenBank/DDBJ databases">
        <title>Draft Genome Sequence of Olsenella scatoligenes SK9K4T; a Producer of 3-Methylindole- (skatole) and 4-Methylphenol- (p-cresol) Isolated from Pig Feces.</title>
        <authorList>
            <person name="Li X."/>
            <person name="Borg B."/>
            <person name="Canibe N."/>
        </authorList>
    </citation>
    <scope>NUCLEOTIDE SEQUENCE [LARGE SCALE GENOMIC DNA]</scope>
    <source>
        <strain evidence="11 12">SK9K4</strain>
    </source>
</reference>
<dbReference type="GO" id="GO:0015949">
    <property type="term" value="P:nucleobase-containing small molecule interconversion"/>
    <property type="evidence" value="ECO:0007669"/>
    <property type="project" value="TreeGrafter"/>
</dbReference>
<comment type="subcellular location">
    <subcellularLocation>
        <location evidence="8">Cytoplasm</location>
    </subcellularLocation>
</comment>
<dbReference type="SUPFAM" id="SSF52540">
    <property type="entry name" value="P-loop containing nucleoside triphosphate hydrolases"/>
    <property type="match status" value="1"/>
</dbReference>
<dbReference type="STRING" id="1299998.AUL39_05070"/>
<keyword evidence="4 8" id="KW-0418">Kinase</keyword>
<evidence type="ECO:0000313" key="11">
    <source>
        <dbReference type="EMBL" id="KUH58381.1"/>
    </source>
</evidence>
<dbReference type="InterPro" id="IPR003136">
    <property type="entry name" value="Cytidylate_kin"/>
</dbReference>
<dbReference type="GO" id="GO:0036430">
    <property type="term" value="F:CMP kinase activity"/>
    <property type="evidence" value="ECO:0007669"/>
    <property type="project" value="RHEA"/>
</dbReference>
<feature type="compositionally biased region" description="Basic and acidic residues" evidence="9">
    <location>
        <begin position="182"/>
        <end position="192"/>
    </location>
</feature>
<evidence type="ECO:0000256" key="6">
    <source>
        <dbReference type="ARBA" id="ARBA00047615"/>
    </source>
</evidence>
<proteinExistence type="inferred from homology"/>
<dbReference type="RefSeq" id="WP_059054368.1">
    <property type="nucleotide sequence ID" value="NZ_LOJF01000009.1"/>
</dbReference>
<dbReference type="OrthoDB" id="9807434at2"/>
<evidence type="ECO:0000256" key="5">
    <source>
        <dbReference type="ARBA" id="ARBA00022840"/>
    </source>
</evidence>
<evidence type="ECO:0000256" key="8">
    <source>
        <dbReference type="HAMAP-Rule" id="MF_00238"/>
    </source>
</evidence>
<dbReference type="InterPro" id="IPR027417">
    <property type="entry name" value="P-loop_NTPase"/>
</dbReference>
<name>A0A100YVC1_TRASO</name>
<comment type="catalytic activity">
    <reaction evidence="7 8">
        <text>CMP + ATP = CDP + ADP</text>
        <dbReference type="Rhea" id="RHEA:11600"/>
        <dbReference type="ChEBI" id="CHEBI:30616"/>
        <dbReference type="ChEBI" id="CHEBI:58069"/>
        <dbReference type="ChEBI" id="CHEBI:60377"/>
        <dbReference type="ChEBI" id="CHEBI:456216"/>
        <dbReference type="EC" id="2.7.4.25"/>
    </reaction>
</comment>
<keyword evidence="2 8" id="KW-0808">Transferase</keyword>
<accession>A0A100YVC1</accession>
<sequence>MIVAIDGPAGSGKSTVAHAIAERCHLTYLDTGAMYRSVTAECLRQGIDPADAAAVTRVARATTITFGTSPAGQTVTANGRDVTAEIRTPEVDRNVSAVSAIPEVRTAMVELQRAYGETGDVVAEGRDIGTVVFPKADVKVFLTADPAARALRRAVQREGGDAAKDASATADPAEVERILADLNRRDQLDSTRKTAPLKPAPDAHHIDSSSMGVDEVVAAICALDPRLEAALAGGRS</sequence>
<comment type="caution">
    <text evidence="11">The sequence shown here is derived from an EMBL/GenBank/DDBJ whole genome shotgun (WGS) entry which is preliminary data.</text>
</comment>